<comment type="similarity">
    <text evidence="23">Belongs to the adenylyl cyclase class-4/guanylyl cyclase family.</text>
</comment>
<evidence type="ECO:0000256" key="24">
    <source>
        <dbReference type="SAM" id="MobiDB-lite"/>
    </source>
</evidence>
<feature type="transmembrane region" description="Helical" evidence="25">
    <location>
        <begin position="805"/>
        <end position="824"/>
    </location>
</feature>
<dbReference type="Gene3D" id="3.30.70.1230">
    <property type="entry name" value="Nucleotide cyclase"/>
    <property type="match status" value="2"/>
</dbReference>
<dbReference type="PROSITE" id="PS50125">
    <property type="entry name" value="GUANYLATE_CYCLASE_2"/>
    <property type="match status" value="2"/>
</dbReference>
<evidence type="ECO:0000256" key="5">
    <source>
        <dbReference type="ARBA" id="ARBA00012201"/>
    </source>
</evidence>
<feature type="transmembrane region" description="Helical" evidence="25">
    <location>
        <begin position="697"/>
        <end position="721"/>
    </location>
</feature>
<dbReference type="GO" id="GO:0005886">
    <property type="term" value="C:plasma membrane"/>
    <property type="evidence" value="ECO:0007669"/>
    <property type="project" value="UniProtKB-SubCell"/>
</dbReference>
<dbReference type="EMBL" id="CACVKT020007531">
    <property type="protein sequence ID" value="CAC5408395.1"/>
    <property type="molecule type" value="Genomic_DNA"/>
</dbReference>
<evidence type="ECO:0000256" key="16">
    <source>
        <dbReference type="ARBA" id="ARBA00023180"/>
    </source>
</evidence>
<feature type="transmembrane region" description="Helical" evidence="25">
    <location>
        <begin position="728"/>
        <end position="746"/>
    </location>
</feature>
<evidence type="ECO:0000256" key="11">
    <source>
        <dbReference type="ARBA" id="ARBA00022840"/>
    </source>
</evidence>
<evidence type="ECO:0000256" key="19">
    <source>
        <dbReference type="ARBA" id="ARBA00070496"/>
    </source>
</evidence>
<gene>
    <name evidence="27" type="ORF">MCOR_41788</name>
</gene>
<dbReference type="PANTHER" id="PTHR45627">
    <property type="entry name" value="ADENYLATE CYCLASE TYPE 1"/>
    <property type="match status" value="1"/>
</dbReference>
<feature type="transmembrane region" description="Helical" evidence="25">
    <location>
        <begin position="890"/>
        <end position="908"/>
    </location>
</feature>
<dbReference type="EC" id="4.6.1.1" evidence="5"/>
<keyword evidence="15 25" id="KW-0472">Membrane</keyword>
<feature type="transmembrane region" description="Helical" evidence="25">
    <location>
        <begin position="76"/>
        <end position="97"/>
    </location>
</feature>
<keyword evidence="6" id="KW-1003">Cell membrane</keyword>
<feature type="domain" description="Guanylate cyclase" evidence="26">
    <location>
        <begin position="970"/>
        <end position="1110"/>
    </location>
</feature>
<keyword evidence="11" id="KW-0067">ATP-binding</keyword>
<feature type="transmembrane region" description="Helical" evidence="25">
    <location>
        <begin position="774"/>
        <end position="793"/>
    </location>
</feature>
<dbReference type="AlphaFoldDB" id="A0A6J8DK92"/>
<keyword evidence="8" id="KW-0479">Metal-binding</keyword>
<accession>A0A6J8DK92</accession>
<dbReference type="GO" id="GO:0007189">
    <property type="term" value="P:adenylate cyclase-activating G protein-coupled receptor signaling pathway"/>
    <property type="evidence" value="ECO:0007669"/>
    <property type="project" value="TreeGrafter"/>
</dbReference>
<keyword evidence="14" id="KW-0115">cAMP biosynthesis</keyword>
<dbReference type="GO" id="GO:0004016">
    <property type="term" value="F:adenylate cyclase activity"/>
    <property type="evidence" value="ECO:0007669"/>
    <property type="project" value="UniProtKB-EC"/>
</dbReference>
<evidence type="ECO:0000256" key="20">
    <source>
        <dbReference type="ARBA" id="ARBA00081225"/>
    </source>
</evidence>
<dbReference type="SUPFAM" id="SSF55073">
    <property type="entry name" value="Nucleotide cyclase"/>
    <property type="match status" value="2"/>
</dbReference>
<evidence type="ECO:0000256" key="1">
    <source>
        <dbReference type="ARBA" id="ARBA00001593"/>
    </source>
</evidence>
<evidence type="ECO:0000256" key="15">
    <source>
        <dbReference type="ARBA" id="ARBA00023136"/>
    </source>
</evidence>
<comment type="cofactor">
    <cofactor evidence="3">
        <name>Mg(2+)</name>
        <dbReference type="ChEBI" id="CHEBI:18420"/>
    </cofactor>
</comment>
<evidence type="ECO:0000256" key="4">
    <source>
        <dbReference type="ARBA" id="ARBA00004651"/>
    </source>
</evidence>
<evidence type="ECO:0000256" key="8">
    <source>
        <dbReference type="ARBA" id="ARBA00022723"/>
    </source>
</evidence>
<evidence type="ECO:0000256" key="18">
    <source>
        <dbReference type="ARBA" id="ARBA00023239"/>
    </source>
</evidence>
<dbReference type="FunFam" id="3.30.70.1230:FF:000008">
    <property type="entry name" value="Adenylate cyclase type 9"/>
    <property type="match status" value="1"/>
</dbReference>
<dbReference type="Pfam" id="PF16214">
    <property type="entry name" value="AC_N"/>
    <property type="match status" value="1"/>
</dbReference>
<evidence type="ECO:0000313" key="27">
    <source>
        <dbReference type="EMBL" id="CAC5408395.1"/>
    </source>
</evidence>
<evidence type="ECO:0000256" key="13">
    <source>
        <dbReference type="ARBA" id="ARBA00022989"/>
    </source>
</evidence>
<feature type="transmembrane region" description="Helical" evidence="25">
    <location>
        <begin position="131"/>
        <end position="153"/>
    </location>
</feature>
<evidence type="ECO:0000256" key="17">
    <source>
        <dbReference type="ARBA" id="ARBA00023211"/>
    </source>
</evidence>
<reference evidence="27 28" key="1">
    <citation type="submission" date="2020-06" db="EMBL/GenBank/DDBJ databases">
        <authorList>
            <person name="Li R."/>
            <person name="Bekaert M."/>
        </authorList>
    </citation>
    <scope>NUCLEOTIDE SEQUENCE [LARGE SCALE GENOMIC DNA]</scope>
    <source>
        <strain evidence="28">wild</strain>
    </source>
</reference>
<evidence type="ECO:0000256" key="22">
    <source>
        <dbReference type="ARBA" id="ARBA00081427"/>
    </source>
</evidence>
<feature type="transmembrane region" description="Helical" evidence="25">
    <location>
        <begin position="210"/>
        <end position="232"/>
    </location>
</feature>
<dbReference type="OrthoDB" id="10035433at2759"/>
<keyword evidence="13 25" id="KW-1133">Transmembrane helix</keyword>
<evidence type="ECO:0000256" key="2">
    <source>
        <dbReference type="ARBA" id="ARBA00001936"/>
    </source>
</evidence>
<dbReference type="InterPro" id="IPR018297">
    <property type="entry name" value="A/G_cyclase_CS"/>
</dbReference>
<evidence type="ECO:0000256" key="10">
    <source>
        <dbReference type="ARBA" id="ARBA00022741"/>
    </source>
</evidence>
<dbReference type="InterPro" id="IPR001054">
    <property type="entry name" value="A/G_cyclase"/>
</dbReference>
<evidence type="ECO:0000256" key="3">
    <source>
        <dbReference type="ARBA" id="ARBA00001946"/>
    </source>
</evidence>
<dbReference type="GO" id="GO:0005524">
    <property type="term" value="F:ATP binding"/>
    <property type="evidence" value="ECO:0007669"/>
    <property type="project" value="UniProtKB-KW"/>
</dbReference>
<keyword evidence="16" id="KW-0325">Glycoprotein</keyword>
<feature type="transmembrane region" description="Helical" evidence="25">
    <location>
        <begin position="830"/>
        <end position="850"/>
    </location>
</feature>
<keyword evidence="12" id="KW-0460">Magnesium</keyword>
<organism evidence="27 28">
    <name type="scientific">Mytilus coruscus</name>
    <name type="common">Sea mussel</name>
    <dbReference type="NCBI Taxonomy" id="42192"/>
    <lineage>
        <taxon>Eukaryota</taxon>
        <taxon>Metazoa</taxon>
        <taxon>Spiralia</taxon>
        <taxon>Lophotrochozoa</taxon>
        <taxon>Mollusca</taxon>
        <taxon>Bivalvia</taxon>
        <taxon>Autobranchia</taxon>
        <taxon>Pteriomorphia</taxon>
        <taxon>Mytilida</taxon>
        <taxon>Mytiloidea</taxon>
        <taxon>Mytilidae</taxon>
        <taxon>Mytilinae</taxon>
        <taxon>Mytilus</taxon>
    </lineage>
</organism>
<evidence type="ECO:0000256" key="25">
    <source>
        <dbReference type="SAM" id="Phobius"/>
    </source>
</evidence>
<proteinExistence type="inferred from homology"/>
<protein>
    <recommendedName>
        <fullName evidence="19">Adenylate cyclase type 9</fullName>
        <ecNumber evidence="5">4.6.1.1</ecNumber>
    </recommendedName>
    <alternativeName>
        <fullName evidence="22">ATP pyrophosphate-lyase 9</fullName>
    </alternativeName>
    <alternativeName>
        <fullName evidence="20">Adenylate cyclase type IX</fullName>
    </alternativeName>
    <alternativeName>
        <fullName evidence="21">Adenylyl cyclase 9</fullName>
    </alternativeName>
</protein>
<comment type="subcellular location">
    <subcellularLocation>
        <location evidence="4">Cell membrane</location>
        <topology evidence="4">Multi-pass membrane protein</topology>
    </subcellularLocation>
</comment>
<dbReference type="GO" id="GO:0006171">
    <property type="term" value="P:cAMP biosynthetic process"/>
    <property type="evidence" value="ECO:0007669"/>
    <property type="project" value="UniProtKB-KW"/>
</dbReference>
<keyword evidence="10" id="KW-0547">Nucleotide-binding</keyword>
<dbReference type="InterPro" id="IPR029787">
    <property type="entry name" value="Nucleotide_cyclase"/>
</dbReference>
<keyword evidence="9" id="KW-0677">Repeat</keyword>
<dbReference type="PANTHER" id="PTHR45627:SF8">
    <property type="entry name" value="ADENYLATE CYCLASE TYPE 9"/>
    <property type="match status" value="1"/>
</dbReference>
<dbReference type="Pfam" id="PF00211">
    <property type="entry name" value="Guanylate_cyc"/>
    <property type="match status" value="2"/>
</dbReference>
<keyword evidence="18 23" id="KW-0456">Lyase</keyword>
<evidence type="ECO:0000259" key="26">
    <source>
        <dbReference type="PROSITE" id="PS50125"/>
    </source>
</evidence>
<dbReference type="GO" id="GO:0035556">
    <property type="term" value="P:intracellular signal transduction"/>
    <property type="evidence" value="ECO:0007669"/>
    <property type="project" value="InterPro"/>
</dbReference>
<dbReference type="FunFam" id="3.30.70.1230:FF:000014">
    <property type="entry name" value="adenylate cyclase type 9"/>
    <property type="match status" value="1"/>
</dbReference>
<feature type="domain" description="Guanylate cyclase" evidence="26">
    <location>
        <begin position="324"/>
        <end position="451"/>
    </location>
</feature>
<comment type="cofactor">
    <cofactor evidence="2">
        <name>Mn(2+)</name>
        <dbReference type="ChEBI" id="CHEBI:29035"/>
    </cofactor>
</comment>
<feature type="transmembrane region" description="Helical" evidence="25">
    <location>
        <begin position="103"/>
        <end position="124"/>
    </location>
</feature>
<feature type="transmembrane region" description="Helical" evidence="25">
    <location>
        <begin position="173"/>
        <end position="198"/>
    </location>
</feature>
<dbReference type="Proteomes" id="UP000507470">
    <property type="component" value="Unassembled WGS sequence"/>
</dbReference>
<dbReference type="InterPro" id="IPR032628">
    <property type="entry name" value="AC_N"/>
</dbReference>
<dbReference type="SMART" id="SM00044">
    <property type="entry name" value="CYCc"/>
    <property type="match status" value="2"/>
</dbReference>
<name>A0A6J8DK92_MYTCO</name>
<evidence type="ECO:0000256" key="23">
    <source>
        <dbReference type="RuleBase" id="RU000405"/>
    </source>
</evidence>
<keyword evidence="7 25" id="KW-0812">Transmembrane</keyword>
<evidence type="ECO:0000256" key="9">
    <source>
        <dbReference type="ARBA" id="ARBA00022737"/>
    </source>
</evidence>
<evidence type="ECO:0000256" key="14">
    <source>
        <dbReference type="ARBA" id="ARBA00022998"/>
    </source>
</evidence>
<feature type="region of interest" description="Disordered" evidence="24">
    <location>
        <begin position="280"/>
        <end position="305"/>
    </location>
</feature>
<evidence type="ECO:0000256" key="21">
    <source>
        <dbReference type="ARBA" id="ARBA00081232"/>
    </source>
</evidence>
<evidence type="ECO:0000313" key="28">
    <source>
        <dbReference type="Proteomes" id="UP000507470"/>
    </source>
</evidence>
<keyword evidence="28" id="KW-1185">Reference proteome</keyword>
<feature type="compositionally biased region" description="Basic residues" evidence="24">
    <location>
        <begin position="296"/>
        <end position="305"/>
    </location>
</feature>
<comment type="catalytic activity">
    <reaction evidence="1">
        <text>ATP = 3',5'-cyclic AMP + diphosphate</text>
        <dbReference type="Rhea" id="RHEA:15389"/>
        <dbReference type="ChEBI" id="CHEBI:30616"/>
        <dbReference type="ChEBI" id="CHEBI:33019"/>
        <dbReference type="ChEBI" id="CHEBI:58165"/>
        <dbReference type="EC" id="4.6.1.1"/>
    </reaction>
</comment>
<evidence type="ECO:0000256" key="12">
    <source>
        <dbReference type="ARBA" id="ARBA00022842"/>
    </source>
</evidence>
<evidence type="ECO:0000256" key="7">
    <source>
        <dbReference type="ARBA" id="ARBA00022692"/>
    </source>
</evidence>
<dbReference type="CDD" id="cd07302">
    <property type="entry name" value="CHD"/>
    <property type="match status" value="2"/>
</dbReference>
<keyword evidence="17" id="KW-0464">Manganese</keyword>
<sequence>MAQNSAHYEQDKDAVELDIEYQAKNRITGTSLPTKRGSWPILFERASGSWWNPKFDSNALEEEQWKSYLPQTRKRFQYALFYIIIACIAWCVFFGTIRSDKWTYFLGGTLALLGFVALILWFSYTTFYERFCLHTSIVLTVVLCAAILVQFIYAQSDLSTMGSFTASIEVLLIMYAVLPMPLFVAIGIGVTHSILYEVLVVLQNKDMQSVTFIVGKVLLHLCIHIMGIHIFVMSQVTRRSTFWKIGQSVMAKRDLQVEKQIKEKMIHSLMPPKVALEVMDSQRSNPDEEVDDGREKKHNSKHKHHEKGEIIFRPFNMSSMEDVSILFADIVGFTKMSSNKTAEHLVGLLNDLFGRFDALCTQCGCEKISTLGDCYYCVSGCPEPKADHAQCCVEMGLGMIKAIKQFDKDNNESVNMRVGVHTGTVLCGIVGTRRFKFDVWSNDVTLANTMESSGVPGKIHISDASYKFLKDEYEVEEGPVVQDNRTYKVLIEDYNKETSQFSVRHKEDQKVIKTYFIHKPKKRSTAISPKASSGDLEKLGETDNVTVEIEQIGLSGATGEGGETKEKVGSRLSNHFDSKGADVNGVSPTELLHRRHSSGYYDASEQSLDKIGRGEEIKDPAMVPMNDTWQHRLEMHRKNDEQIITCLQVDIKNKELFYRPPINQLTLSFLKMDLEHAYRNRYDEDLKYQNTVSSPRYHALLETVVSFIIFSLISVCCFIIFNRNIAWITVFFVSLLIEVLALVHTFTDIKCHEKKVADCPSCVHFLSGWYCRNLVGAVLASIPVIAVYSNMSCQLVLSSMLQDRFFCYCIVMAMLHYCNFTMLSSWMKSMLAALAGITLLILLGVELCFIPQPVSTTMSVILNMTGNSTMPPYVDVTAYPTHLFSGHHKLIFELILDILLLFLLIWFLNREFEISYRVSFHGDSGAAKAKQQMKENKEQADWLLHNIIPQHVSEQLKTTSKFSKNHKDVGVIFATIVNFNEFYDESYQGGREYLRVLNELVSDYEDLLDDKRFKDVEKIKTITSTFMAASGLNDVSRAQNKHPFCHLLALMEFCIEMQNVVQRFNDSIFNFDFILNIGYNFGEVTSGVIGTTKLLYDIWGDTVNISSRMYSTGVMGRIQVPSKTIEILGDFFEFEERGSIQVKGKGEMKVALLVKKKEGVHWE</sequence>
<dbReference type="GO" id="GO:0046872">
    <property type="term" value="F:metal ion binding"/>
    <property type="evidence" value="ECO:0007669"/>
    <property type="project" value="UniProtKB-KW"/>
</dbReference>
<dbReference type="PROSITE" id="PS00452">
    <property type="entry name" value="GUANYLATE_CYCLASE_1"/>
    <property type="match status" value="1"/>
</dbReference>
<evidence type="ECO:0000256" key="6">
    <source>
        <dbReference type="ARBA" id="ARBA00022475"/>
    </source>
</evidence>